<name>A0A067RSY6_ZOONE</name>
<gene>
    <name evidence="1" type="ORF">L798_10797</name>
</gene>
<organism evidence="1 2">
    <name type="scientific">Zootermopsis nevadensis</name>
    <name type="common">Dampwood termite</name>
    <dbReference type="NCBI Taxonomy" id="136037"/>
    <lineage>
        <taxon>Eukaryota</taxon>
        <taxon>Metazoa</taxon>
        <taxon>Ecdysozoa</taxon>
        <taxon>Arthropoda</taxon>
        <taxon>Hexapoda</taxon>
        <taxon>Insecta</taxon>
        <taxon>Pterygota</taxon>
        <taxon>Neoptera</taxon>
        <taxon>Polyneoptera</taxon>
        <taxon>Dictyoptera</taxon>
        <taxon>Blattodea</taxon>
        <taxon>Blattoidea</taxon>
        <taxon>Termitoidae</taxon>
        <taxon>Termopsidae</taxon>
        <taxon>Zootermopsis</taxon>
    </lineage>
</organism>
<dbReference type="InParanoid" id="A0A067RSY6"/>
<proteinExistence type="predicted"/>
<dbReference type="AlphaFoldDB" id="A0A067RSY6"/>
<keyword evidence="2" id="KW-1185">Reference proteome</keyword>
<dbReference type="EMBL" id="KK852435">
    <property type="protein sequence ID" value="KDR23925.1"/>
    <property type="molecule type" value="Genomic_DNA"/>
</dbReference>
<sequence>MLWSKRYAPLPVGTHLLAPAPEDILVERERERVFIRAFVQQSFELV</sequence>
<dbReference type="Proteomes" id="UP000027135">
    <property type="component" value="Unassembled WGS sequence"/>
</dbReference>
<accession>A0A067RSY6</accession>
<protein>
    <submittedName>
        <fullName evidence="1">Uncharacterized protein</fullName>
    </submittedName>
</protein>
<reference evidence="1 2" key="1">
    <citation type="journal article" date="2014" name="Nat. Commun.">
        <title>Molecular traces of alternative social organization in a termite genome.</title>
        <authorList>
            <person name="Terrapon N."/>
            <person name="Li C."/>
            <person name="Robertson H.M."/>
            <person name="Ji L."/>
            <person name="Meng X."/>
            <person name="Booth W."/>
            <person name="Chen Z."/>
            <person name="Childers C.P."/>
            <person name="Glastad K.M."/>
            <person name="Gokhale K."/>
            <person name="Gowin J."/>
            <person name="Gronenberg W."/>
            <person name="Hermansen R.A."/>
            <person name="Hu H."/>
            <person name="Hunt B.G."/>
            <person name="Huylmans A.K."/>
            <person name="Khalil S.M."/>
            <person name="Mitchell R.D."/>
            <person name="Munoz-Torres M.C."/>
            <person name="Mustard J.A."/>
            <person name="Pan H."/>
            <person name="Reese J.T."/>
            <person name="Scharf M.E."/>
            <person name="Sun F."/>
            <person name="Vogel H."/>
            <person name="Xiao J."/>
            <person name="Yang W."/>
            <person name="Yang Z."/>
            <person name="Yang Z."/>
            <person name="Zhou J."/>
            <person name="Zhu J."/>
            <person name="Brent C.S."/>
            <person name="Elsik C.G."/>
            <person name="Goodisman M.A."/>
            <person name="Liberles D.A."/>
            <person name="Roe R.M."/>
            <person name="Vargo E.L."/>
            <person name="Vilcinskas A."/>
            <person name="Wang J."/>
            <person name="Bornberg-Bauer E."/>
            <person name="Korb J."/>
            <person name="Zhang G."/>
            <person name="Liebig J."/>
        </authorList>
    </citation>
    <scope>NUCLEOTIDE SEQUENCE [LARGE SCALE GENOMIC DNA]</scope>
    <source>
        <tissue evidence="1">Whole organism</tissue>
    </source>
</reference>
<evidence type="ECO:0000313" key="2">
    <source>
        <dbReference type="Proteomes" id="UP000027135"/>
    </source>
</evidence>
<evidence type="ECO:0000313" key="1">
    <source>
        <dbReference type="EMBL" id="KDR23925.1"/>
    </source>
</evidence>